<organism evidence="2 3">
    <name type="scientific">Erwinia papayae</name>
    <dbReference type="NCBI Taxonomy" id="206499"/>
    <lineage>
        <taxon>Bacteria</taxon>
        <taxon>Pseudomonadati</taxon>
        <taxon>Pseudomonadota</taxon>
        <taxon>Gammaproteobacteria</taxon>
        <taxon>Enterobacterales</taxon>
        <taxon>Erwiniaceae</taxon>
        <taxon>Erwinia</taxon>
    </lineage>
</organism>
<gene>
    <name evidence="2" type="ORF">ABW286_03575</name>
</gene>
<dbReference type="Proteomes" id="UP001554567">
    <property type="component" value="Unassembled WGS sequence"/>
</dbReference>
<protein>
    <submittedName>
        <fullName evidence="2">DUF4062 domain-containing protein</fullName>
    </submittedName>
</protein>
<comment type="caution">
    <text evidence="2">The sequence shown here is derived from an EMBL/GenBank/DDBJ whole genome shotgun (WGS) entry which is preliminary data.</text>
</comment>
<evidence type="ECO:0000259" key="1">
    <source>
        <dbReference type="Pfam" id="PF13271"/>
    </source>
</evidence>
<name>A0ABV3MXI8_9GAMM</name>
<dbReference type="Pfam" id="PF13271">
    <property type="entry name" value="DUF4062"/>
    <property type="match status" value="1"/>
</dbReference>
<feature type="domain" description="DUF4062" evidence="1">
    <location>
        <begin position="6"/>
        <end position="87"/>
    </location>
</feature>
<evidence type="ECO:0000313" key="3">
    <source>
        <dbReference type="Proteomes" id="UP001554567"/>
    </source>
</evidence>
<evidence type="ECO:0000313" key="2">
    <source>
        <dbReference type="EMBL" id="MEW5288267.1"/>
    </source>
</evidence>
<dbReference type="EMBL" id="JBFKZN010000002">
    <property type="protein sequence ID" value="MEW5288267.1"/>
    <property type="molecule type" value="Genomic_DNA"/>
</dbReference>
<dbReference type="RefSeq" id="WP_367166687.1">
    <property type="nucleotide sequence ID" value="NZ_JBFKZN010000002.1"/>
</dbReference>
<sequence length="104" mass="12235">MDKKYQIFISSTYEDLKNEREQVIKAILELGHIPVGMEMFSAGDEQQWELIKRQIEQSDYYILIIAHRYGSETDEKISYTEKEFDYAKKTGIPTLSFIIDDKTS</sequence>
<proteinExistence type="predicted"/>
<keyword evidence="3" id="KW-1185">Reference proteome</keyword>
<accession>A0ABV3MXI8</accession>
<dbReference type="InterPro" id="IPR025139">
    <property type="entry name" value="DUF4062"/>
</dbReference>
<reference evidence="2 3" key="1">
    <citation type="submission" date="2024-07" db="EMBL/GenBank/DDBJ databases">
        <authorList>
            <person name="Dulla G.F.J."/>
            <person name="Delorm J.G."/>
        </authorList>
    </citation>
    <scope>NUCLEOTIDE SEQUENCE [LARGE SCALE GENOMIC DNA]</scope>
    <source>
        <strain evidence="2 3">JGD 233</strain>
    </source>
</reference>